<proteinExistence type="predicted"/>
<dbReference type="RefSeq" id="WP_126120653.1">
    <property type="nucleotide sequence ID" value="NZ_RXHJ01000007.1"/>
</dbReference>
<dbReference type="Proteomes" id="UP000274907">
    <property type="component" value="Unassembled WGS sequence"/>
</dbReference>
<keyword evidence="4" id="KW-1185">Reference proteome</keyword>
<name>A0A3R9ZZM6_9CORY</name>
<evidence type="ECO:0000313" key="3">
    <source>
        <dbReference type="EMBL" id="RSZ63451.1"/>
    </source>
</evidence>
<dbReference type="EMBL" id="RXHJ01000007">
    <property type="protein sequence ID" value="RSZ63451.1"/>
    <property type="molecule type" value="Genomic_DNA"/>
</dbReference>
<dbReference type="SMART" id="SM00886">
    <property type="entry name" value="Dabb"/>
    <property type="match status" value="1"/>
</dbReference>
<dbReference type="InterPro" id="IPR011008">
    <property type="entry name" value="Dimeric_a/b-barrel"/>
</dbReference>
<dbReference type="PROSITE" id="PS51502">
    <property type="entry name" value="S_R_A_B_BARREL"/>
    <property type="match status" value="1"/>
</dbReference>
<dbReference type="InterPro" id="IPR044662">
    <property type="entry name" value="HS1/DABB1-like"/>
</dbReference>
<evidence type="ECO:0000256" key="1">
    <source>
        <dbReference type="ARBA" id="ARBA00011738"/>
    </source>
</evidence>
<evidence type="ECO:0000259" key="2">
    <source>
        <dbReference type="PROSITE" id="PS51502"/>
    </source>
</evidence>
<gene>
    <name evidence="3" type="ORF">EAH68_07205</name>
</gene>
<dbReference type="PANTHER" id="PTHR33178">
    <property type="match status" value="1"/>
</dbReference>
<comment type="caution">
    <text evidence="3">The sequence shown here is derived from an EMBL/GenBank/DDBJ whole genome shotgun (WGS) entry which is preliminary data.</text>
</comment>
<evidence type="ECO:0000313" key="4">
    <source>
        <dbReference type="Proteomes" id="UP000274907"/>
    </source>
</evidence>
<protein>
    <submittedName>
        <fullName evidence="3">Dabb family protein</fullName>
    </submittedName>
</protein>
<dbReference type="Gene3D" id="3.30.70.100">
    <property type="match status" value="1"/>
</dbReference>
<feature type="domain" description="Stress-response A/B barrel" evidence="2">
    <location>
        <begin position="2"/>
        <end position="94"/>
    </location>
</feature>
<organism evidence="3 4">
    <name type="scientific">Corynebacterium hylobatis</name>
    <dbReference type="NCBI Taxonomy" id="1859290"/>
    <lineage>
        <taxon>Bacteria</taxon>
        <taxon>Bacillati</taxon>
        <taxon>Actinomycetota</taxon>
        <taxon>Actinomycetes</taxon>
        <taxon>Mycobacteriales</taxon>
        <taxon>Corynebacteriaceae</taxon>
        <taxon>Corynebacterium</taxon>
    </lineage>
</organism>
<dbReference type="InterPro" id="IPR013097">
    <property type="entry name" value="Dabb"/>
</dbReference>
<dbReference type="AlphaFoldDB" id="A0A3R9ZZM6"/>
<comment type="subunit">
    <text evidence="1">Homodimer.</text>
</comment>
<dbReference type="Pfam" id="PF07876">
    <property type="entry name" value="Dabb"/>
    <property type="match status" value="1"/>
</dbReference>
<dbReference type="SUPFAM" id="SSF54909">
    <property type="entry name" value="Dimeric alpha+beta barrel"/>
    <property type="match status" value="1"/>
</dbReference>
<accession>A0A3R9ZZM6</accession>
<dbReference type="PANTHER" id="PTHR33178:SF10">
    <property type="entry name" value="STRESS-RESPONSE A_B BARREL DOMAIN-CONTAINING PROTEIN"/>
    <property type="match status" value="1"/>
</dbReference>
<sequence length="107" mass="12334">MIRHVLMFRWKDSFTPDIRAKWLEGLEAMRGQIPGMLSLTHGHDVLHTGKSWDHVLIVDFESLEDLDTYNTHPLHEAIKPYSLPNVEELAYVDFELHPHPAVPVGKV</sequence>
<dbReference type="OrthoDB" id="6637496at2"/>
<reference evidence="3 4" key="1">
    <citation type="submission" date="2018-12" db="EMBL/GenBank/DDBJ databases">
        <title>YIM 101343 draft genome.</title>
        <authorList>
            <person name="Chen X."/>
        </authorList>
    </citation>
    <scope>NUCLEOTIDE SEQUENCE [LARGE SCALE GENOMIC DNA]</scope>
    <source>
        <strain evidence="3 4">YIM 101343</strain>
    </source>
</reference>